<evidence type="ECO:0000313" key="3">
    <source>
        <dbReference type="Proteomes" id="UP000003100"/>
    </source>
</evidence>
<dbReference type="Gene3D" id="2.60.200.20">
    <property type="match status" value="1"/>
</dbReference>
<reference evidence="2 3" key="2">
    <citation type="submission" date="2009-02" db="EMBL/GenBank/DDBJ databases">
        <title>Draft genome sequence of Blautia hydrogenotrophica DSM 10507 (Ruminococcus hydrogenotrophicus DSM 10507).</title>
        <authorList>
            <person name="Sudarsanam P."/>
            <person name="Ley R."/>
            <person name="Guruge J."/>
            <person name="Turnbaugh P.J."/>
            <person name="Mahowald M."/>
            <person name="Liep D."/>
            <person name="Gordon J."/>
        </authorList>
    </citation>
    <scope>NUCLEOTIDE SEQUENCE [LARGE SCALE GENOMIC DNA]</scope>
    <source>
        <strain evidence="3">DSM 10507 / JCM 14656 / S5a33</strain>
    </source>
</reference>
<gene>
    <name evidence="2" type="ORF">RUMHYD_00300</name>
</gene>
<dbReference type="InterPro" id="IPR000253">
    <property type="entry name" value="FHA_dom"/>
</dbReference>
<dbReference type="Pfam" id="PF00498">
    <property type="entry name" value="FHA"/>
    <property type="match status" value="1"/>
</dbReference>
<comment type="caution">
    <text evidence="2">The sequence shown here is derived from an EMBL/GenBank/DDBJ whole genome shotgun (WGS) entry which is preliminary data.</text>
</comment>
<dbReference type="InterPro" id="IPR050923">
    <property type="entry name" value="Cell_Proc_Reg/RNA_Proc"/>
</dbReference>
<keyword evidence="3" id="KW-1185">Reference proteome</keyword>
<dbReference type="Proteomes" id="UP000003100">
    <property type="component" value="Unassembled WGS sequence"/>
</dbReference>
<dbReference type="SMART" id="SM00240">
    <property type="entry name" value="FHA"/>
    <property type="match status" value="1"/>
</dbReference>
<dbReference type="EMBL" id="ACBZ01000009">
    <property type="protein sequence ID" value="EEG50785.1"/>
    <property type="molecule type" value="Genomic_DNA"/>
</dbReference>
<dbReference type="AlphaFoldDB" id="C0CHI6"/>
<protein>
    <recommendedName>
        <fullName evidence="1">FHA domain-containing protein</fullName>
    </recommendedName>
</protein>
<dbReference type="SUPFAM" id="SSF49879">
    <property type="entry name" value="SMAD/FHA domain"/>
    <property type="match status" value="1"/>
</dbReference>
<name>C0CHI6_BLAHS</name>
<dbReference type="CDD" id="cd00060">
    <property type="entry name" value="FHA"/>
    <property type="match status" value="1"/>
</dbReference>
<accession>C0CHI6</accession>
<evidence type="ECO:0000313" key="2">
    <source>
        <dbReference type="EMBL" id="EEG50785.1"/>
    </source>
</evidence>
<feature type="domain" description="FHA" evidence="1">
    <location>
        <begin position="40"/>
        <end position="90"/>
    </location>
</feature>
<dbReference type="InterPro" id="IPR008984">
    <property type="entry name" value="SMAD_FHA_dom_sf"/>
</dbReference>
<evidence type="ECO:0000259" key="1">
    <source>
        <dbReference type="PROSITE" id="PS50006"/>
    </source>
</evidence>
<dbReference type="PATRIC" id="fig|476272.21.peg.3305"/>
<dbReference type="eggNOG" id="COG1716">
    <property type="taxonomic scope" value="Bacteria"/>
</dbReference>
<dbReference type="HOGENOM" id="CLU_2033563_0_0_9"/>
<organism evidence="2 3">
    <name type="scientific">Blautia hydrogenotrophica (strain DSM 10507 / JCM 14656 / S5a33)</name>
    <name type="common">Ruminococcus hydrogenotrophicus</name>
    <dbReference type="NCBI Taxonomy" id="476272"/>
    <lineage>
        <taxon>Bacteria</taxon>
        <taxon>Bacillati</taxon>
        <taxon>Bacillota</taxon>
        <taxon>Clostridia</taxon>
        <taxon>Lachnospirales</taxon>
        <taxon>Lachnospiraceae</taxon>
        <taxon>Blautia</taxon>
    </lineage>
</organism>
<dbReference type="PANTHER" id="PTHR23308">
    <property type="entry name" value="NUCLEAR INHIBITOR OF PROTEIN PHOSPHATASE-1"/>
    <property type="match status" value="1"/>
</dbReference>
<dbReference type="PROSITE" id="PS50006">
    <property type="entry name" value="FHA_DOMAIN"/>
    <property type="match status" value="1"/>
</dbReference>
<sequence length="121" mass="13807">MLEEEGFFCPFCGESLQEEQTPDMTQNFQEPFRPLPKAQWMIGRSRTCDFVIPAIRVSRQHCLLTRMPDGLFIIEDLSSTNGTFINGIRLKEPTPLYPGDQISLADTHLTFQVDQGLPVLF</sequence>
<reference evidence="2 3" key="1">
    <citation type="submission" date="2009-01" db="EMBL/GenBank/DDBJ databases">
        <authorList>
            <person name="Fulton L."/>
            <person name="Clifton S."/>
            <person name="Fulton B."/>
            <person name="Xu J."/>
            <person name="Minx P."/>
            <person name="Pepin K.H."/>
            <person name="Johnson M."/>
            <person name="Bhonagiri V."/>
            <person name="Nash W.E."/>
            <person name="Mardis E.R."/>
            <person name="Wilson R.K."/>
        </authorList>
    </citation>
    <scope>NUCLEOTIDE SEQUENCE [LARGE SCALE GENOMIC DNA]</scope>
    <source>
        <strain evidence="3">DSM 10507 / JCM 14656 / S5a33</strain>
    </source>
</reference>
<proteinExistence type="predicted"/>